<comment type="caution">
    <text evidence="2">The sequence shown here is derived from an EMBL/GenBank/DDBJ whole genome shotgun (WGS) entry which is preliminary data.</text>
</comment>
<organism evidence="2 3">
    <name type="scientific">Pristionchus mayeri</name>
    <dbReference type="NCBI Taxonomy" id="1317129"/>
    <lineage>
        <taxon>Eukaryota</taxon>
        <taxon>Metazoa</taxon>
        <taxon>Ecdysozoa</taxon>
        <taxon>Nematoda</taxon>
        <taxon>Chromadorea</taxon>
        <taxon>Rhabditida</taxon>
        <taxon>Rhabditina</taxon>
        <taxon>Diplogasteromorpha</taxon>
        <taxon>Diplogasteroidea</taxon>
        <taxon>Neodiplogasteridae</taxon>
        <taxon>Pristionchus</taxon>
    </lineage>
</organism>
<feature type="non-terminal residue" evidence="2">
    <location>
        <position position="1"/>
    </location>
</feature>
<dbReference type="AlphaFoldDB" id="A0AAN5DCM0"/>
<evidence type="ECO:0000313" key="2">
    <source>
        <dbReference type="EMBL" id="GMR60566.1"/>
    </source>
</evidence>
<dbReference type="EMBL" id="BTRK01000006">
    <property type="protein sequence ID" value="GMR60566.1"/>
    <property type="molecule type" value="Genomic_DNA"/>
</dbReference>
<dbReference type="Proteomes" id="UP001328107">
    <property type="component" value="Unassembled WGS sequence"/>
</dbReference>
<keyword evidence="3" id="KW-1185">Reference proteome</keyword>
<evidence type="ECO:0000313" key="3">
    <source>
        <dbReference type="Proteomes" id="UP001328107"/>
    </source>
</evidence>
<feature type="region of interest" description="Disordered" evidence="1">
    <location>
        <begin position="190"/>
        <end position="216"/>
    </location>
</feature>
<reference evidence="3" key="1">
    <citation type="submission" date="2022-10" db="EMBL/GenBank/DDBJ databases">
        <title>Genome assembly of Pristionchus species.</title>
        <authorList>
            <person name="Yoshida K."/>
            <person name="Sommer R.J."/>
        </authorList>
    </citation>
    <scope>NUCLEOTIDE SEQUENCE [LARGE SCALE GENOMIC DNA]</scope>
    <source>
        <strain evidence="3">RS5460</strain>
    </source>
</reference>
<name>A0AAN5DCM0_9BILA</name>
<evidence type="ECO:0000256" key="1">
    <source>
        <dbReference type="SAM" id="MobiDB-lite"/>
    </source>
</evidence>
<sequence length="229" mass="24172">RIDFISLYFSGDGRAMALNEGMNTCKNYDSFALLCLLPCEFLTAGDEGISDGIRDLVIIDGFGCALHCLSSGDCCISDCLADLGFLDGMCGILNCRSGVNGSLRHGLTHSAVLDCSSCIRYALSYDGGRVAHSLPHGLAHAGVSYGVVGPRGSVRNGAPSRNGCISNGRSSASDRLAYSRVRDGSTEVAGGLRNAVPEASIDRDNDDSEDEKGDTNHCEMVRDDYSVVL</sequence>
<accession>A0AAN5DCM0</accession>
<gene>
    <name evidence="2" type="ORF">PMAYCL1PPCAC_30761</name>
</gene>
<proteinExistence type="predicted"/>
<protein>
    <submittedName>
        <fullName evidence="2">Uncharacterized protein</fullName>
    </submittedName>
</protein>